<dbReference type="InterPro" id="IPR020600">
    <property type="entry name" value="IMP_cyclohydrolase-like"/>
</dbReference>
<name>A0A9D9HAW9_9SPIR</name>
<dbReference type="Proteomes" id="UP000823633">
    <property type="component" value="Unassembled WGS sequence"/>
</dbReference>
<feature type="domain" description="Inosine monophosphate cyclohydrolase-like" evidence="1">
    <location>
        <begin position="12"/>
        <end position="214"/>
    </location>
</feature>
<dbReference type="Pfam" id="PF07826">
    <property type="entry name" value="IMP_cyclohyd"/>
    <property type="match status" value="1"/>
</dbReference>
<proteinExistence type="predicted"/>
<accession>A0A9D9HAW9</accession>
<dbReference type="EMBL" id="JADIMU010000038">
    <property type="protein sequence ID" value="MBO8443268.1"/>
    <property type="molecule type" value="Genomic_DNA"/>
</dbReference>
<protein>
    <submittedName>
        <fullName evidence="2">Inosine monophosphate cyclohydrolase</fullName>
    </submittedName>
</protein>
<reference evidence="2" key="1">
    <citation type="submission" date="2020-10" db="EMBL/GenBank/DDBJ databases">
        <authorList>
            <person name="Gilroy R."/>
        </authorList>
    </citation>
    <scope>NUCLEOTIDE SEQUENCE</scope>
    <source>
        <strain evidence="2">11167</strain>
    </source>
</reference>
<reference evidence="2" key="2">
    <citation type="journal article" date="2021" name="PeerJ">
        <title>Extensive microbial diversity within the chicken gut microbiome revealed by metagenomics and culture.</title>
        <authorList>
            <person name="Gilroy R."/>
            <person name="Ravi A."/>
            <person name="Getino M."/>
            <person name="Pursley I."/>
            <person name="Horton D.L."/>
            <person name="Alikhan N.F."/>
            <person name="Baker D."/>
            <person name="Gharbi K."/>
            <person name="Hall N."/>
            <person name="Watson M."/>
            <person name="Adriaenssens E.M."/>
            <person name="Foster-Nyarko E."/>
            <person name="Jarju S."/>
            <person name="Secka A."/>
            <person name="Antonio M."/>
            <person name="Oren A."/>
            <person name="Chaudhuri R.R."/>
            <person name="La Ragione R."/>
            <person name="Hildebrand F."/>
            <person name="Pallen M.J."/>
        </authorList>
    </citation>
    <scope>NUCLEOTIDE SEQUENCE</scope>
    <source>
        <strain evidence="2">11167</strain>
    </source>
</reference>
<dbReference type="Gene3D" id="3.60.20.20">
    <property type="entry name" value="Inosine monophosphate cyclohydrolase-like"/>
    <property type="match status" value="1"/>
</dbReference>
<organism evidence="2 3">
    <name type="scientific">Candidatus Aphodenecus pullistercoris</name>
    <dbReference type="NCBI Taxonomy" id="2840669"/>
    <lineage>
        <taxon>Bacteria</taxon>
        <taxon>Pseudomonadati</taxon>
        <taxon>Spirochaetota</taxon>
        <taxon>Spirochaetia</taxon>
        <taxon>Spirochaetales</taxon>
        <taxon>Candidatus Aphodenecus</taxon>
    </lineage>
</organism>
<sequence length="225" mass="25477">MTIKDYLEPRKYPGRVIIAGNTAQGKAVLCYAIMGRSANSRNRLFSFEEDGTLKTIPFEEDKVEDPSLVIYNCMRQYEDKVILTNGSQTDLVYETLEAGGSFEDAVVRMSYEPDAPNYTPRISCLFDESESTYRLAIARKEGDGTVRVIWNYPVQKGYGHCIHTYLESDSGMLPPFTLDPERLELPESLEEVVDQVWSALDEDNRISLFVQVGDEMTTLNKNNGD</sequence>
<gene>
    <name evidence="2" type="ORF">IAC42_05860</name>
</gene>
<dbReference type="GO" id="GO:0006188">
    <property type="term" value="P:IMP biosynthetic process"/>
    <property type="evidence" value="ECO:0007669"/>
    <property type="project" value="InterPro"/>
</dbReference>
<dbReference type="GO" id="GO:0003937">
    <property type="term" value="F:IMP cyclohydrolase activity"/>
    <property type="evidence" value="ECO:0007669"/>
    <property type="project" value="InterPro"/>
</dbReference>
<dbReference type="InterPro" id="IPR036795">
    <property type="entry name" value="IMP_cyclohydrolase-like_sf"/>
</dbReference>
<dbReference type="AlphaFoldDB" id="A0A9D9HAW9"/>
<evidence type="ECO:0000259" key="1">
    <source>
        <dbReference type="Pfam" id="PF07826"/>
    </source>
</evidence>
<evidence type="ECO:0000313" key="3">
    <source>
        <dbReference type="Proteomes" id="UP000823633"/>
    </source>
</evidence>
<comment type="caution">
    <text evidence="2">The sequence shown here is derived from an EMBL/GenBank/DDBJ whole genome shotgun (WGS) entry which is preliminary data.</text>
</comment>
<dbReference type="SUPFAM" id="SSF75569">
    <property type="entry name" value="Archaeal IMP cyclohydrolase PurO"/>
    <property type="match status" value="1"/>
</dbReference>
<evidence type="ECO:0000313" key="2">
    <source>
        <dbReference type="EMBL" id="MBO8443268.1"/>
    </source>
</evidence>